<keyword evidence="3 4" id="KW-0862">Zinc</keyword>
<evidence type="ECO:0000256" key="1">
    <source>
        <dbReference type="ARBA" id="ARBA00022596"/>
    </source>
</evidence>
<gene>
    <name evidence="4" type="primary">hypA</name>
    <name evidence="5" type="ORF">BTN85_1800</name>
</gene>
<comment type="function">
    <text evidence="4">Involved in the maturation of [NiFe] hydrogenases. Required for nickel insertion into the metal center of the hydrogenase.</text>
</comment>
<name>A0A1Q6DS32_METT1</name>
<feature type="binding site" evidence="4">
    <location>
        <position position="74"/>
    </location>
    <ligand>
        <name>Zn(2+)</name>
        <dbReference type="ChEBI" id="CHEBI:29105"/>
    </ligand>
</feature>
<dbReference type="GO" id="GO:0051604">
    <property type="term" value="P:protein maturation"/>
    <property type="evidence" value="ECO:0007669"/>
    <property type="project" value="InterPro"/>
</dbReference>
<dbReference type="EMBL" id="MSDW01000002">
    <property type="protein sequence ID" value="OKY77153.1"/>
    <property type="molecule type" value="Genomic_DNA"/>
</dbReference>
<accession>A0A1Q6DS32</accession>
<dbReference type="PANTHER" id="PTHR34535">
    <property type="entry name" value="HYDROGENASE MATURATION FACTOR HYPA"/>
    <property type="match status" value="1"/>
</dbReference>
<dbReference type="Pfam" id="PF01155">
    <property type="entry name" value="HypA"/>
    <property type="match status" value="1"/>
</dbReference>
<evidence type="ECO:0000256" key="4">
    <source>
        <dbReference type="HAMAP-Rule" id="MF_00213"/>
    </source>
</evidence>
<evidence type="ECO:0000256" key="2">
    <source>
        <dbReference type="ARBA" id="ARBA00022723"/>
    </source>
</evidence>
<dbReference type="HAMAP" id="MF_00213">
    <property type="entry name" value="HypA_HybF"/>
    <property type="match status" value="1"/>
</dbReference>
<dbReference type="PANTHER" id="PTHR34535:SF3">
    <property type="entry name" value="HYDROGENASE MATURATION FACTOR HYPA"/>
    <property type="match status" value="1"/>
</dbReference>
<dbReference type="GO" id="GO:0008270">
    <property type="term" value="F:zinc ion binding"/>
    <property type="evidence" value="ECO:0007669"/>
    <property type="project" value="UniProtKB-UniRule"/>
</dbReference>
<proteinExistence type="inferred from homology"/>
<dbReference type="InterPro" id="IPR000688">
    <property type="entry name" value="HypA/HybF"/>
</dbReference>
<organism evidence="5 6">
    <name type="scientific">Methanohalarchaeum thermophilum</name>
    <dbReference type="NCBI Taxonomy" id="1903181"/>
    <lineage>
        <taxon>Archaea</taxon>
        <taxon>Methanobacteriati</taxon>
        <taxon>Methanobacteriota</taxon>
        <taxon>Methanonatronarchaeia</taxon>
        <taxon>Methanonatronarchaeales</taxon>
        <taxon>Methanonatronarchaeaceae</taxon>
        <taxon>Candidatus Methanohalarchaeum</taxon>
    </lineage>
</organism>
<feature type="binding site" evidence="4">
    <location>
        <position position="96"/>
    </location>
    <ligand>
        <name>Zn(2+)</name>
        <dbReference type="ChEBI" id="CHEBI:29105"/>
    </ligand>
</feature>
<evidence type="ECO:0000313" key="6">
    <source>
        <dbReference type="Proteomes" id="UP000185744"/>
    </source>
</evidence>
<keyword evidence="2 4" id="KW-0479">Metal-binding</keyword>
<dbReference type="Gene3D" id="3.30.2320.80">
    <property type="match status" value="1"/>
</dbReference>
<feature type="binding site" evidence="4">
    <location>
        <position position="99"/>
    </location>
    <ligand>
        <name>Zn(2+)</name>
        <dbReference type="ChEBI" id="CHEBI:29105"/>
    </ligand>
</feature>
<dbReference type="AlphaFoldDB" id="A0A1Q6DS32"/>
<dbReference type="STRING" id="1903181.BTN85_1800"/>
<dbReference type="GO" id="GO:0016151">
    <property type="term" value="F:nickel cation binding"/>
    <property type="evidence" value="ECO:0007669"/>
    <property type="project" value="UniProtKB-UniRule"/>
</dbReference>
<feature type="binding site" evidence="4">
    <location>
        <position position="2"/>
    </location>
    <ligand>
        <name>Ni(2+)</name>
        <dbReference type="ChEBI" id="CHEBI:49786"/>
    </ligand>
</feature>
<comment type="caution">
    <text evidence="5">The sequence shown here is derived from an EMBL/GenBank/DDBJ whole genome shotgun (WGS) entry which is preliminary data.</text>
</comment>
<feature type="binding site" evidence="4">
    <location>
        <position position="76"/>
    </location>
    <ligand>
        <name>Zn(2+)</name>
        <dbReference type="ChEBI" id="CHEBI:29105"/>
    </ligand>
</feature>
<dbReference type="Proteomes" id="UP000185744">
    <property type="component" value="Unassembled WGS sequence"/>
</dbReference>
<sequence length="121" mass="13891">MHEFSVAKQVCDKALEILDEEDMEKVVDVYVGIGKLSHINEKQFRFCFNNIKKNFVALEESDLSVNEKDVSIECDCGYKGVIEINDFEEIPNKFKCPKCDDPNPSIEKGDEVIIEKIKLED</sequence>
<reference evidence="5" key="1">
    <citation type="submission" date="2016-12" db="EMBL/GenBank/DDBJ databases">
        <title>Discovery of methanogenic haloarchaea.</title>
        <authorList>
            <person name="Sorokin D.Y."/>
            <person name="Makarova K.S."/>
            <person name="Abbas B."/>
            <person name="Ferrer M."/>
            <person name="Golyshin P.N."/>
        </authorList>
    </citation>
    <scope>NUCLEOTIDE SEQUENCE [LARGE SCALE GENOMIC DNA]</scope>
    <source>
        <strain evidence="5">HMET1</strain>
    </source>
</reference>
<keyword evidence="1 4" id="KW-0533">Nickel</keyword>
<dbReference type="InParanoid" id="A0A1Q6DS32"/>
<evidence type="ECO:0000256" key="3">
    <source>
        <dbReference type="ARBA" id="ARBA00022833"/>
    </source>
</evidence>
<keyword evidence="6" id="KW-1185">Reference proteome</keyword>
<dbReference type="PIRSF" id="PIRSF004761">
    <property type="entry name" value="Hydrgn_mat_HypA"/>
    <property type="match status" value="1"/>
</dbReference>
<evidence type="ECO:0000313" key="5">
    <source>
        <dbReference type="EMBL" id="OKY77153.1"/>
    </source>
</evidence>
<protein>
    <recommendedName>
        <fullName evidence="4">Hydrogenase maturation factor HypA</fullName>
    </recommendedName>
</protein>
<comment type="similarity">
    <text evidence="4">Belongs to the HypA/HybF family.</text>
</comment>